<protein>
    <submittedName>
        <fullName evidence="1">Uncharacterized protein</fullName>
    </submittedName>
</protein>
<evidence type="ECO:0000313" key="2">
    <source>
        <dbReference type="Proteomes" id="UP000499080"/>
    </source>
</evidence>
<keyword evidence="2" id="KW-1185">Reference proteome</keyword>
<organism evidence="1 2">
    <name type="scientific">Araneus ventricosus</name>
    <name type="common">Orbweaver spider</name>
    <name type="synonym">Epeira ventricosa</name>
    <dbReference type="NCBI Taxonomy" id="182803"/>
    <lineage>
        <taxon>Eukaryota</taxon>
        <taxon>Metazoa</taxon>
        <taxon>Ecdysozoa</taxon>
        <taxon>Arthropoda</taxon>
        <taxon>Chelicerata</taxon>
        <taxon>Arachnida</taxon>
        <taxon>Araneae</taxon>
        <taxon>Araneomorphae</taxon>
        <taxon>Entelegynae</taxon>
        <taxon>Araneoidea</taxon>
        <taxon>Araneidae</taxon>
        <taxon>Araneus</taxon>
    </lineage>
</organism>
<dbReference type="EMBL" id="BGPR01000027">
    <property type="protein sequence ID" value="GBL82007.1"/>
    <property type="molecule type" value="Genomic_DNA"/>
</dbReference>
<name>A0A4Y2AR84_ARAVE</name>
<gene>
    <name evidence="1" type="ORF">AVEN_50583_1</name>
</gene>
<evidence type="ECO:0000313" key="1">
    <source>
        <dbReference type="EMBL" id="GBL82007.1"/>
    </source>
</evidence>
<dbReference type="AlphaFoldDB" id="A0A4Y2AR84"/>
<accession>A0A4Y2AR84</accession>
<reference evidence="1 2" key="1">
    <citation type="journal article" date="2019" name="Sci. Rep.">
        <title>Orb-weaving spider Araneus ventricosus genome elucidates the spidroin gene catalogue.</title>
        <authorList>
            <person name="Kono N."/>
            <person name="Nakamura H."/>
            <person name="Ohtoshi R."/>
            <person name="Moran D.A.P."/>
            <person name="Shinohara A."/>
            <person name="Yoshida Y."/>
            <person name="Fujiwara M."/>
            <person name="Mori M."/>
            <person name="Tomita M."/>
            <person name="Arakawa K."/>
        </authorList>
    </citation>
    <scope>NUCLEOTIDE SEQUENCE [LARGE SCALE GENOMIC DNA]</scope>
</reference>
<comment type="caution">
    <text evidence="1">The sequence shown here is derived from an EMBL/GenBank/DDBJ whole genome shotgun (WGS) entry which is preliminary data.</text>
</comment>
<proteinExistence type="predicted"/>
<sequence>MTESRKNGMIVGAHFAGVTVTETSTVLRYTGNTVTPILTLYTTDDKMMSWKHNSGRKTKMTGSKNDVKSTVISNATNQLLALFSEK</sequence>
<dbReference type="Proteomes" id="UP000499080">
    <property type="component" value="Unassembled WGS sequence"/>
</dbReference>